<dbReference type="InterPro" id="IPR007214">
    <property type="entry name" value="YbaK/aa-tRNA-synth-assoc-dom"/>
</dbReference>
<accession>A0A9D1SV75</accession>
<comment type="similarity">
    <text evidence="1 4">Belongs to the prolyl-tRNA editing family. YbaK/EbsC subfamily.</text>
</comment>
<evidence type="ECO:0000313" key="6">
    <source>
        <dbReference type="EMBL" id="HIU95921.1"/>
    </source>
</evidence>
<dbReference type="InterPro" id="IPR004369">
    <property type="entry name" value="Prolyl-tRNA_editing_YbaK/EbsC"/>
</dbReference>
<dbReference type="Proteomes" id="UP000824130">
    <property type="component" value="Unassembled WGS sequence"/>
</dbReference>
<dbReference type="InterPro" id="IPR036754">
    <property type="entry name" value="YbaK/aa-tRNA-synt-asso_dom_sf"/>
</dbReference>
<dbReference type="Pfam" id="PF04073">
    <property type="entry name" value="tRNA_edit"/>
    <property type="match status" value="1"/>
</dbReference>
<dbReference type="EC" id="4.2.-.-" evidence="4"/>
<evidence type="ECO:0000259" key="5">
    <source>
        <dbReference type="Pfam" id="PF04073"/>
    </source>
</evidence>
<dbReference type="EMBL" id="DVOB01000096">
    <property type="protein sequence ID" value="HIU95921.1"/>
    <property type="molecule type" value="Genomic_DNA"/>
</dbReference>
<gene>
    <name evidence="6" type="primary">ybaK</name>
    <name evidence="6" type="ORF">IAD25_04330</name>
</gene>
<dbReference type="GO" id="GO:0016829">
    <property type="term" value="F:lyase activity"/>
    <property type="evidence" value="ECO:0007669"/>
    <property type="project" value="UniProtKB-KW"/>
</dbReference>
<dbReference type="PANTHER" id="PTHR30411:SF0">
    <property type="entry name" value="CYS-TRNA(PRO)_CYS-TRNA(CYS) DEACYLASE YBAK"/>
    <property type="match status" value="1"/>
</dbReference>
<comment type="caution">
    <text evidence="6">The sequence shown here is derived from an EMBL/GenBank/DDBJ whole genome shotgun (WGS) entry which is preliminary data.</text>
</comment>
<evidence type="ECO:0000256" key="1">
    <source>
        <dbReference type="ARBA" id="ARBA00009798"/>
    </source>
</evidence>
<reference evidence="6" key="1">
    <citation type="submission" date="2020-10" db="EMBL/GenBank/DDBJ databases">
        <authorList>
            <person name="Gilroy R."/>
        </authorList>
    </citation>
    <scope>NUCLEOTIDE SEQUENCE</scope>
    <source>
        <strain evidence="6">ChiSjej4B22-8349</strain>
    </source>
</reference>
<dbReference type="PIRSF" id="PIRSF006181">
    <property type="entry name" value="EbsC_YbaK"/>
    <property type="match status" value="1"/>
</dbReference>
<keyword evidence="3 4" id="KW-0456">Lyase</keyword>
<dbReference type="GO" id="GO:0002161">
    <property type="term" value="F:aminoacyl-tRNA deacylase activity"/>
    <property type="evidence" value="ECO:0007669"/>
    <property type="project" value="InterPro"/>
</dbReference>
<dbReference type="CDD" id="cd00002">
    <property type="entry name" value="YbaK_deacylase"/>
    <property type="match status" value="1"/>
</dbReference>
<protein>
    <recommendedName>
        <fullName evidence="4">Cys-tRNA(Pro)/Cys-tRNA(Cys) deacylase</fullName>
        <ecNumber evidence="4">4.2.-.-</ecNumber>
    </recommendedName>
</protein>
<keyword evidence="2 4" id="KW-0648">Protein biosynthesis</keyword>
<feature type="domain" description="YbaK/aminoacyl-tRNA synthetase-associated" evidence="5">
    <location>
        <begin position="42"/>
        <end position="152"/>
    </location>
</feature>
<dbReference type="GO" id="GO:0006412">
    <property type="term" value="P:translation"/>
    <property type="evidence" value="ECO:0007669"/>
    <property type="project" value="UniProtKB-KW"/>
</dbReference>
<dbReference type="NCBIfam" id="TIGR00011">
    <property type="entry name" value="YbaK_EbsC"/>
    <property type="match status" value="1"/>
</dbReference>
<proteinExistence type="inferred from homology"/>
<dbReference type="AlphaFoldDB" id="A0A9D1SV75"/>
<evidence type="ECO:0000256" key="2">
    <source>
        <dbReference type="ARBA" id="ARBA00022917"/>
    </source>
</evidence>
<dbReference type="PANTHER" id="PTHR30411">
    <property type="entry name" value="CYTOPLASMIC PROTEIN"/>
    <property type="match status" value="1"/>
</dbReference>
<evidence type="ECO:0000313" key="7">
    <source>
        <dbReference type="Proteomes" id="UP000824130"/>
    </source>
</evidence>
<name>A0A9D1SV75_9FIRM</name>
<evidence type="ECO:0000256" key="3">
    <source>
        <dbReference type="ARBA" id="ARBA00023239"/>
    </source>
</evidence>
<evidence type="ECO:0000256" key="4">
    <source>
        <dbReference type="PIRNR" id="PIRNR006181"/>
    </source>
</evidence>
<dbReference type="Gene3D" id="3.90.960.10">
    <property type="entry name" value="YbaK/aminoacyl-tRNA synthetase-associated domain"/>
    <property type="match status" value="1"/>
</dbReference>
<reference evidence="6" key="2">
    <citation type="journal article" date="2021" name="PeerJ">
        <title>Extensive microbial diversity within the chicken gut microbiome revealed by metagenomics and culture.</title>
        <authorList>
            <person name="Gilroy R."/>
            <person name="Ravi A."/>
            <person name="Getino M."/>
            <person name="Pursley I."/>
            <person name="Horton D.L."/>
            <person name="Alikhan N.F."/>
            <person name="Baker D."/>
            <person name="Gharbi K."/>
            <person name="Hall N."/>
            <person name="Watson M."/>
            <person name="Adriaenssens E.M."/>
            <person name="Foster-Nyarko E."/>
            <person name="Jarju S."/>
            <person name="Secka A."/>
            <person name="Antonio M."/>
            <person name="Oren A."/>
            <person name="Chaudhuri R.R."/>
            <person name="La Ragione R."/>
            <person name="Hildebrand F."/>
            <person name="Pallen M.J."/>
        </authorList>
    </citation>
    <scope>NUCLEOTIDE SEQUENCE</scope>
    <source>
        <strain evidence="6">ChiSjej4B22-8349</strain>
    </source>
</reference>
<sequence length="166" mass="18095">MSKKKEKHGHKTNAIRMVEAEGIPYKMYTYDAPDGFLDGVSVAKSLGQDLDRVFKTLVTEGSSREHYVCVIPVAEELDLKKAAKHFGEKKVEMLPSKELTRVTGYVKGGCSPVGMKKLLPTAIDVSAAGVETIIVSGGKVGLQMELDPKQLKQVTGAEFVDLTVER</sequence>
<dbReference type="SUPFAM" id="SSF55826">
    <property type="entry name" value="YbaK/ProRS associated domain"/>
    <property type="match status" value="1"/>
</dbReference>
<organism evidence="6 7">
    <name type="scientific">Candidatus Allocopromorpha excrementipullorum</name>
    <dbReference type="NCBI Taxonomy" id="2840743"/>
    <lineage>
        <taxon>Bacteria</taxon>
        <taxon>Bacillati</taxon>
        <taxon>Bacillota</taxon>
        <taxon>Clostridia</taxon>
        <taxon>Eubacteriales</taxon>
        <taxon>Eubacteriaceae</taxon>
        <taxon>Eubacteriaceae incertae sedis</taxon>
        <taxon>Candidatus Allocopromorpha</taxon>
    </lineage>
</organism>